<accession>A0A1Z4BNL7</accession>
<sequence length="538" mass="60619">MKRINYILFLGASLLVANVKAQEYTDIFRYGTEDLTGTARFKAMSGAFGALGGDFSAINVNPAGSAIFSGSEISFSLTNNNHKRNITFLDRSSKQTKNDFNLNHFGIVLVLPNVSETWKKISFGFNYLQTKVLDNDKFSYSAYNRRGIDNYFFDYATNGNNGNPFPLGTFSGGPDRVTANNQRDIGEFFATLGKRQGYAAQMAYLGILSQVISPNSGAATETAYHANGDALERLQLYEVERSGYANKYNFNFASQLGDFINLGLNLNFHNINEKAFYSLRDNDFQAANPFLRYANHQQYINTKGEGFSLQLGTIIKATENLRLGVSYQSPTWYTMKEESHQELKATVLNTNTGKEMDTDIDLINRYGDEIWYEREYKFRTPSAWTGSIAYTIMKRAILSVDYTYKAYENLKYTSNNMKGYNTAFNNDLGDTSTLRIGGEFRIPFQLLKDNPATTNYVSLRAGYRYEQSPYRKAIATVGDLTGYSFGAGVTLGGIRLDASYDIAKQTNLYQMYDRVLTDNAQIKSTYGNFLFTFTAQLF</sequence>
<dbReference type="Gene3D" id="2.40.160.60">
    <property type="entry name" value="Outer membrane protein transport protein (OMPP1/FadL/TodX)"/>
    <property type="match status" value="2"/>
</dbReference>
<comment type="similarity">
    <text evidence="2">Belongs to the OmpP1/FadL family.</text>
</comment>
<dbReference type="GO" id="GO:0009279">
    <property type="term" value="C:cell outer membrane"/>
    <property type="evidence" value="ECO:0007669"/>
    <property type="project" value="UniProtKB-SubCell"/>
</dbReference>
<dbReference type="KEGG" id="capn:CBG49_07135"/>
<name>A0A1Z4BNL7_9FLAO</name>
<evidence type="ECO:0000256" key="8">
    <source>
        <dbReference type="SAM" id="SignalP"/>
    </source>
</evidence>
<protein>
    <recommendedName>
        <fullName evidence="11">Transporter</fullName>
    </recommendedName>
</protein>
<evidence type="ECO:0008006" key="11">
    <source>
        <dbReference type="Google" id="ProtNLM"/>
    </source>
</evidence>
<comment type="subcellular location">
    <subcellularLocation>
        <location evidence="1">Cell outer membrane</location>
        <topology evidence="1">Multi-pass membrane protein</topology>
    </subcellularLocation>
</comment>
<proteinExistence type="inferred from homology"/>
<dbReference type="InterPro" id="IPR005017">
    <property type="entry name" value="OMPP1/FadL/TodX"/>
</dbReference>
<evidence type="ECO:0000256" key="5">
    <source>
        <dbReference type="ARBA" id="ARBA00022729"/>
    </source>
</evidence>
<reference evidence="10" key="1">
    <citation type="submission" date="2017-06" db="EMBL/GenBank/DDBJ databases">
        <title>Complete genome sequence of Capnocytophaga sp. KCOM 1579 (=ChDC OS43) isolated from a human refractory periapical abscess lesion.</title>
        <authorList>
            <person name="Kook J.-K."/>
            <person name="Park S.-N."/>
            <person name="Lim Y.K."/>
            <person name="Roh H."/>
        </authorList>
    </citation>
    <scope>NUCLEOTIDE SEQUENCE [LARGE SCALE GENOMIC DNA]</scope>
    <source>
        <strain evidence="10">ChDC OS43</strain>
    </source>
</reference>
<dbReference type="Pfam" id="PF03349">
    <property type="entry name" value="Toluene_X"/>
    <property type="match status" value="1"/>
</dbReference>
<dbReference type="RefSeq" id="WP_034555380.1">
    <property type="nucleotide sequence ID" value="NZ_CP022022.1"/>
</dbReference>
<feature type="chain" id="PRO_5011688569" description="Transporter" evidence="8">
    <location>
        <begin position="22"/>
        <end position="538"/>
    </location>
</feature>
<dbReference type="PANTHER" id="PTHR35093">
    <property type="entry name" value="OUTER MEMBRANE PROTEIN NMB0088-RELATED"/>
    <property type="match status" value="1"/>
</dbReference>
<keyword evidence="10" id="KW-1185">Reference proteome</keyword>
<evidence type="ECO:0000313" key="9">
    <source>
        <dbReference type="EMBL" id="ASF42867.1"/>
    </source>
</evidence>
<organism evidence="9 10">
    <name type="scientific">Capnocytophaga endodontalis</name>
    <dbReference type="NCBI Taxonomy" id="2708117"/>
    <lineage>
        <taxon>Bacteria</taxon>
        <taxon>Pseudomonadati</taxon>
        <taxon>Bacteroidota</taxon>
        <taxon>Flavobacteriia</taxon>
        <taxon>Flavobacteriales</taxon>
        <taxon>Flavobacteriaceae</taxon>
        <taxon>Capnocytophaga</taxon>
    </lineage>
</organism>
<evidence type="ECO:0000313" key="10">
    <source>
        <dbReference type="Proteomes" id="UP000197007"/>
    </source>
</evidence>
<gene>
    <name evidence="9" type="ORF">CBG49_07135</name>
</gene>
<evidence type="ECO:0000256" key="7">
    <source>
        <dbReference type="ARBA" id="ARBA00023237"/>
    </source>
</evidence>
<dbReference type="PANTHER" id="PTHR35093:SF8">
    <property type="entry name" value="OUTER MEMBRANE PROTEIN NMB0088-RELATED"/>
    <property type="match status" value="1"/>
</dbReference>
<feature type="signal peptide" evidence="8">
    <location>
        <begin position="1"/>
        <end position="21"/>
    </location>
</feature>
<dbReference type="GO" id="GO:0015483">
    <property type="term" value="F:long-chain fatty acid transporting porin activity"/>
    <property type="evidence" value="ECO:0007669"/>
    <property type="project" value="TreeGrafter"/>
</dbReference>
<evidence type="ECO:0000256" key="3">
    <source>
        <dbReference type="ARBA" id="ARBA00022452"/>
    </source>
</evidence>
<dbReference type="Proteomes" id="UP000197007">
    <property type="component" value="Chromosome"/>
</dbReference>
<keyword evidence="7" id="KW-0998">Cell outer membrane</keyword>
<evidence type="ECO:0000256" key="4">
    <source>
        <dbReference type="ARBA" id="ARBA00022692"/>
    </source>
</evidence>
<keyword evidence="3" id="KW-1134">Transmembrane beta strand</keyword>
<keyword evidence="4" id="KW-0812">Transmembrane</keyword>
<evidence type="ECO:0000256" key="1">
    <source>
        <dbReference type="ARBA" id="ARBA00004571"/>
    </source>
</evidence>
<keyword evidence="5 8" id="KW-0732">Signal</keyword>
<dbReference type="AlphaFoldDB" id="A0A1Z4BNL7"/>
<evidence type="ECO:0000256" key="6">
    <source>
        <dbReference type="ARBA" id="ARBA00023136"/>
    </source>
</evidence>
<dbReference type="EMBL" id="CP022022">
    <property type="protein sequence ID" value="ASF42867.1"/>
    <property type="molecule type" value="Genomic_DNA"/>
</dbReference>
<evidence type="ECO:0000256" key="2">
    <source>
        <dbReference type="ARBA" id="ARBA00008163"/>
    </source>
</evidence>
<keyword evidence="6" id="KW-0472">Membrane</keyword>
<dbReference type="SUPFAM" id="SSF56935">
    <property type="entry name" value="Porins"/>
    <property type="match status" value="1"/>
</dbReference>